<dbReference type="EMBL" id="LR797310">
    <property type="protein sequence ID" value="CAB4201988.1"/>
    <property type="molecule type" value="Genomic_DNA"/>
</dbReference>
<reference evidence="1" key="1">
    <citation type="submission" date="2020-05" db="EMBL/GenBank/DDBJ databases">
        <authorList>
            <person name="Chiriac C."/>
            <person name="Salcher M."/>
            <person name="Ghai R."/>
            <person name="Kavagutti S V."/>
        </authorList>
    </citation>
    <scope>NUCLEOTIDE SEQUENCE</scope>
</reference>
<proteinExistence type="predicted"/>
<accession>A0A6J5RU51</accession>
<sequence>MTEDARVFDSINPATGRLRQYRYSFEPILLRLGMTDAESIDKPALAKLFGPKPGAIARSIKLGLTVWTADRYATILGVGPGDLWPEWWEHAAHDDRRPCECERPVIEPVLGPQPVCDRCGGTHDLIDLHTWLRDTGPIAWSA</sequence>
<protein>
    <submittedName>
        <fullName evidence="1">Uncharacterized protein</fullName>
    </submittedName>
</protein>
<name>A0A6J5RU51_9CAUD</name>
<gene>
    <name evidence="1" type="ORF">UFOVP1360_23</name>
</gene>
<organism evidence="1">
    <name type="scientific">uncultured Caudovirales phage</name>
    <dbReference type="NCBI Taxonomy" id="2100421"/>
    <lineage>
        <taxon>Viruses</taxon>
        <taxon>Duplodnaviria</taxon>
        <taxon>Heunggongvirae</taxon>
        <taxon>Uroviricota</taxon>
        <taxon>Caudoviricetes</taxon>
        <taxon>Peduoviridae</taxon>
        <taxon>Maltschvirus</taxon>
        <taxon>Maltschvirus maltsch</taxon>
    </lineage>
</organism>
<evidence type="ECO:0000313" key="1">
    <source>
        <dbReference type="EMBL" id="CAB4201988.1"/>
    </source>
</evidence>